<dbReference type="GO" id="GO:0061564">
    <property type="term" value="P:axon development"/>
    <property type="evidence" value="ECO:0007669"/>
    <property type="project" value="TreeGrafter"/>
</dbReference>
<feature type="region of interest" description="Disordered" evidence="1">
    <location>
        <begin position="157"/>
        <end position="300"/>
    </location>
</feature>
<dbReference type="SMART" id="SM00353">
    <property type="entry name" value="HLH"/>
    <property type="match status" value="1"/>
</dbReference>
<evidence type="ECO:0000256" key="1">
    <source>
        <dbReference type="SAM" id="MobiDB-lite"/>
    </source>
</evidence>
<evidence type="ECO:0000259" key="2">
    <source>
        <dbReference type="PROSITE" id="PS50888"/>
    </source>
</evidence>
<dbReference type="Gene3D" id="4.10.280.10">
    <property type="entry name" value="Helix-loop-helix DNA-binding domain"/>
    <property type="match status" value="1"/>
</dbReference>
<dbReference type="EMBL" id="JBAMIC010000002">
    <property type="protein sequence ID" value="KAK7111463.1"/>
    <property type="molecule type" value="Genomic_DNA"/>
</dbReference>
<feature type="compositionally biased region" description="Polar residues" evidence="1">
    <location>
        <begin position="252"/>
        <end position="272"/>
    </location>
</feature>
<dbReference type="PANTHER" id="PTHR19290">
    <property type="entry name" value="BASIC HELIX-LOOP-HELIX PROTEIN NEUROGENIN-RELATED"/>
    <property type="match status" value="1"/>
</dbReference>
<feature type="domain" description="BHLH" evidence="2">
    <location>
        <begin position="297"/>
        <end position="349"/>
    </location>
</feature>
<name>A0AAN9BU34_9CAEN</name>
<organism evidence="3 4">
    <name type="scientific">Littorina saxatilis</name>
    <dbReference type="NCBI Taxonomy" id="31220"/>
    <lineage>
        <taxon>Eukaryota</taxon>
        <taxon>Metazoa</taxon>
        <taxon>Spiralia</taxon>
        <taxon>Lophotrochozoa</taxon>
        <taxon>Mollusca</taxon>
        <taxon>Gastropoda</taxon>
        <taxon>Caenogastropoda</taxon>
        <taxon>Littorinimorpha</taxon>
        <taxon>Littorinoidea</taxon>
        <taxon>Littorinidae</taxon>
        <taxon>Littorina</taxon>
    </lineage>
</organism>
<evidence type="ECO:0000313" key="3">
    <source>
        <dbReference type="EMBL" id="KAK7111463.1"/>
    </source>
</evidence>
<feature type="compositionally biased region" description="Basic residues" evidence="1">
    <location>
        <begin position="273"/>
        <end position="283"/>
    </location>
</feature>
<dbReference type="CDD" id="cd11390">
    <property type="entry name" value="bHLH_TS"/>
    <property type="match status" value="1"/>
</dbReference>
<dbReference type="Proteomes" id="UP001374579">
    <property type="component" value="Unassembled WGS sequence"/>
</dbReference>
<feature type="region of interest" description="Disordered" evidence="1">
    <location>
        <begin position="514"/>
        <end position="536"/>
    </location>
</feature>
<dbReference type="InterPro" id="IPR050359">
    <property type="entry name" value="bHLH_transcription_factors"/>
</dbReference>
<dbReference type="GO" id="GO:0005634">
    <property type="term" value="C:nucleus"/>
    <property type="evidence" value="ECO:0007669"/>
    <property type="project" value="TreeGrafter"/>
</dbReference>
<keyword evidence="4" id="KW-1185">Reference proteome</keyword>
<reference evidence="3 4" key="1">
    <citation type="submission" date="2024-02" db="EMBL/GenBank/DDBJ databases">
        <title>Chromosome-scale genome assembly of the rough periwinkle Littorina saxatilis.</title>
        <authorList>
            <person name="De Jode A."/>
            <person name="Faria R."/>
            <person name="Formenti G."/>
            <person name="Sims Y."/>
            <person name="Smith T.P."/>
            <person name="Tracey A."/>
            <person name="Wood J.M.D."/>
            <person name="Zagrodzka Z.B."/>
            <person name="Johannesson K."/>
            <person name="Butlin R.K."/>
            <person name="Leder E.H."/>
        </authorList>
    </citation>
    <scope>NUCLEOTIDE SEQUENCE [LARGE SCALE GENOMIC DNA]</scope>
    <source>
        <strain evidence="3">Snail1</strain>
        <tissue evidence="3">Muscle</tissue>
    </source>
</reference>
<dbReference type="GO" id="GO:0046983">
    <property type="term" value="F:protein dimerization activity"/>
    <property type="evidence" value="ECO:0007669"/>
    <property type="project" value="InterPro"/>
</dbReference>
<dbReference type="PROSITE" id="PS50888">
    <property type="entry name" value="BHLH"/>
    <property type="match status" value="1"/>
</dbReference>
<comment type="caution">
    <text evidence="3">The sequence shown here is derived from an EMBL/GenBank/DDBJ whole genome shotgun (WGS) entry which is preliminary data.</text>
</comment>
<dbReference type="Pfam" id="PF00010">
    <property type="entry name" value="HLH"/>
    <property type="match status" value="1"/>
</dbReference>
<dbReference type="InterPro" id="IPR036638">
    <property type="entry name" value="HLH_DNA-bd_sf"/>
</dbReference>
<gene>
    <name evidence="3" type="ORF">V1264_011089</name>
</gene>
<sequence>MANQNWSPVSHAQEGSLRLAAIMVPSSSAVAASPLFVHTENKMDAEQQLTSQSRLLSSTLYQTLAANNVVSSSGSPSKHPSGHYTNAQTQFSLYGESGARVALLSSQNQSAMGTVIGSALSGNVTDLSQNFASSVRAASTSPNFDNDRSRSTSFLRVVSPKQQQQQFFNSPGSVSASHQHSLPPSPQKSCASTQAAGSPFSSHCASPDNFLSPSPYSQAANSPTSEYNEGSSDTTENMQMEADSGYSDVPDKSSTTTTPDKAENSDTQSTPNSKRKRVRKSRAKAHDPMQKKVVKRGRRVRANDRERSRMHGLNDAMDELREHIPQDGGAGKMTKIDTLRTAANYIRVLKMLLGDIEKGEDPDMGSWPSDMVAAVNNLYGVQPLASPDSTSVASPSMCEDQCLQQNCGVVSGSLGVVPVSGHFPSPAGFQSEGFGVVDNYTGVGSVHGVMASHQPTNDNFSSHSVLANANVSMLDEDASYSSVQSSVHSAVNNGYNMHGFASTVLNNVYPPQQFSVGQENRSPSNSMLFQQSSQCY</sequence>
<dbReference type="SUPFAM" id="SSF47459">
    <property type="entry name" value="HLH, helix-loop-helix DNA-binding domain"/>
    <property type="match status" value="1"/>
</dbReference>
<dbReference type="GO" id="GO:0045944">
    <property type="term" value="P:positive regulation of transcription by RNA polymerase II"/>
    <property type="evidence" value="ECO:0007669"/>
    <property type="project" value="TreeGrafter"/>
</dbReference>
<feature type="compositionally biased region" description="Polar residues" evidence="1">
    <location>
        <begin position="160"/>
        <end position="238"/>
    </location>
</feature>
<proteinExistence type="predicted"/>
<protein>
    <recommendedName>
        <fullName evidence="2">BHLH domain-containing protein</fullName>
    </recommendedName>
</protein>
<dbReference type="AlphaFoldDB" id="A0AAN9BU34"/>
<dbReference type="PANTHER" id="PTHR19290:SF163">
    <property type="entry name" value="BASIC HELIX-LOOP-HELIX NEURAL TRANSCRIPTION FACTOR TAP"/>
    <property type="match status" value="1"/>
</dbReference>
<dbReference type="GO" id="GO:0000981">
    <property type="term" value="F:DNA-binding transcription factor activity, RNA polymerase II-specific"/>
    <property type="evidence" value="ECO:0007669"/>
    <property type="project" value="TreeGrafter"/>
</dbReference>
<accession>A0AAN9BU34</accession>
<evidence type="ECO:0000313" key="4">
    <source>
        <dbReference type="Proteomes" id="UP001374579"/>
    </source>
</evidence>
<dbReference type="GO" id="GO:0070888">
    <property type="term" value="F:E-box binding"/>
    <property type="evidence" value="ECO:0007669"/>
    <property type="project" value="TreeGrafter"/>
</dbReference>
<dbReference type="InterPro" id="IPR011598">
    <property type="entry name" value="bHLH_dom"/>
</dbReference>
<dbReference type="GO" id="GO:0007423">
    <property type="term" value="P:sensory organ development"/>
    <property type="evidence" value="ECO:0007669"/>
    <property type="project" value="TreeGrafter"/>
</dbReference>